<dbReference type="FunCoup" id="H2ZV73">
    <property type="interactions" value="177"/>
</dbReference>
<evidence type="ECO:0000256" key="1">
    <source>
        <dbReference type="SAM" id="Coils"/>
    </source>
</evidence>
<dbReference type="AlphaFoldDB" id="H2ZV73"/>
<dbReference type="SUPFAM" id="SSF48065">
    <property type="entry name" value="DBL homology domain (DH-domain)"/>
    <property type="match status" value="1"/>
</dbReference>
<dbReference type="SMART" id="SM00325">
    <property type="entry name" value="RhoGEF"/>
    <property type="match status" value="1"/>
</dbReference>
<dbReference type="GeneTree" id="ENSGT00940000162759"/>
<proteinExistence type="predicted"/>
<dbReference type="EMBL" id="AFYH01139404">
    <property type="status" value="NOT_ANNOTATED_CDS"/>
    <property type="molecule type" value="Genomic_DNA"/>
</dbReference>
<dbReference type="Pfam" id="PF00621">
    <property type="entry name" value="RhoGEF"/>
    <property type="match status" value="1"/>
</dbReference>
<dbReference type="OMA" id="LEHANMV"/>
<feature type="region of interest" description="Disordered" evidence="2">
    <location>
        <begin position="761"/>
        <end position="800"/>
    </location>
</feature>
<evidence type="ECO:0000313" key="4">
    <source>
        <dbReference type="Ensembl" id="ENSLACP00000001294.1"/>
    </source>
</evidence>
<dbReference type="PANTHER" id="PTHR46944:SF1">
    <property type="entry name" value="RHO GUANINE NUCLEOTIDE EXCHANGE FACTOR 33"/>
    <property type="match status" value="1"/>
</dbReference>
<evidence type="ECO:0000259" key="3">
    <source>
        <dbReference type="PROSITE" id="PS50010"/>
    </source>
</evidence>
<feature type="domain" description="DH" evidence="3">
    <location>
        <begin position="251"/>
        <end position="428"/>
    </location>
</feature>
<evidence type="ECO:0000313" key="5">
    <source>
        <dbReference type="Proteomes" id="UP000008672"/>
    </source>
</evidence>
<dbReference type="InParanoid" id="H2ZV73"/>
<dbReference type="PROSITE" id="PS50010">
    <property type="entry name" value="DH_2"/>
    <property type="match status" value="1"/>
</dbReference>
<name>H2ZV73_LATCH</name>
<protein>
    <submittedName>
        <fullName evidence="4">Rho guanine nucleotide exchange factor 33</fullName>
    </submittedName>
</protein>
<dbReference type="eggNOG" id="ENOG502RVY2">
    <property type="taxonomic scope" value="Eukaryota"/>
</dbReference>
<dbReference type="HOGENOM" id="CLU_018772_0_0_1"/>
<feature type="coiled-coil region" evidence="1">
    <location>
        <begin position="83"/>
        <end position="110"/>
    </location>
</feature>
<reference evidence="5" key="1">
    <citation type="submission" date="2011-08" db="EMBL/GenBank/DDBJ databases">
        <title>The draft genome of Latimeria chalumnae.</title>
        <authorList>
            <person name="Di Palma F."/>
            <person name="Alfoldi J."/>
            <person name="Johnson J."/>
            <person name="Berlin A."/>
            <person name="Gnerre S."/>
            <person name="Jaffe D."/>
            <person name="MacCallum I."/>
            <person name="Young S."/>
            <person name="Walker B.J."/>
            <person name="Lander E."/>
            <person name="Lindblad-Toh K."/>
        </authorList>
    </citation>
    <scope>NUCLEOTIDE SEQUENCE [LARGE SCALE GENOMIC DNA]</scope>
    <source>
        <strain evidence="5">Wild caught</strain>
    </source>
</reference>
<dbReference type="Proteomes" id="UP000008672">
    <property type="component" value="Unassembled WGS sequence"/>
</dbReference>
<accession>H2ZV73</accession>
<keyword evidence="1" id="KW-0175">Coiled coil</keyword>
<sequence length="800" mass="91614">IKNTSHKLFEAEHMHQYELSAQISQLQALTAELKSGFMGAVEDLSRIQQGDRVLEEKVKSTQQFLEEKVADVKNSLSGFKRDLSNVLSQIQELSDKQREMQQNILQLEKQKDTNLIQNRRGQEEGLTSQISNCLSLNQEPNLMDHCFANLSHHSPFTQEQEKPSINFHITVQNLKGFFDGLHNADTEEGFKSAPSADAQHRSHLTSSTWRDNKEHSDTKLVKDNIDHFKGLERSRYNSMENGLDDSTLPTKRQNAVMELLESERVHVFYLSLILKISTMSWGPELMFNNKDRSNFHRYLQVLARKHLELVHMLQERVMKRQWQGLIGDIFTKVASNENDFLVYYAAYLKELPEYISLIQMMTVKGDTADDELRPDPYTLLFQTVQRIPEYILLLQNLLKYTEQNHPDYYLLQMSIQQFRAFISHYSLLFQYNENLLIQNKKDLKKSSLVNLYKTLASHSSQDVYSNQATTSNKDSAVYSEELQGIATPNSAVRQLVLQVRKNKQRLLDQIQPLTAQEWEPDGSKCDRQETGTNPSLFFSSDLEMRAKPSLVQSVSEREYENISNCMMEHLTGRRMMKNPTDFLASCRNLIPEYEDLIYRRLMGQGGPLGEEEPLQNISVFENCSAASSDSSLDICFLRANNYLVDHDAAGHPVQLLPRNGAGLENAGLFKQPLHRQNKAANGSTMDLPCNVNVAETYKIPLRPTLSKGGSPHLKVDKNVQLQINPSTPKGSQRNIISLQKTDMENNSPVEARKRMEIEKTVGFLPKQKEDASQTSPSEPAKKQDQKGTFKNSFRKLFKKK</sequence>
<organism evidence="4 5">
    <name type="scientific">Latimeria chalumnae</name>
    <name type="common">Coelacanth</name>
    <dbReference type="NCBI Taxonomy" id="7897"/>
    <lineage>
        <taxon>Eukaryota</taxon>
        <taxon>Metazoa</taxon>
        <taxon>Chordata</taxon>
        <taxon>Craniata</taxon>
        <taxon>Vertebrata</taxon>
        <taxon>Euteleostomi</taxon>
        <taxon>Coelacanthiformes</taxon>
        <taxon>Coelacanthidae</taxon>
        <taxon>Latimeria</taxon>
    </lineage>
</organism>
<feature type="region of interest" description="Disordered" evidence="2">
    <location>
        <begin position="190"/>
        <end position="216"/>
    </location>
</feature>
<gene>
    <name evidence="4" type="primary">LOC102347993</name>
</gene>
<keyword evidence="5" id="KW-1185">Reference proteome</keyword>
<dbReference type="PANTHER" id="PTHR46944">
    <property type="entry name" value="RHO GUANINE NUCLEOTIDE EXCHANGE FACTOR 33"/>
    <property type="match status" value="1"/>
</dbReference>
<dbReference type="Gene3D" id="1.20.900.10">
    <property type="entry name" value="Dbl homology (DH) domain"/>
    <property type="match status" value="1"/>
</dbReference>
<dbReference type="EMBL" id="AFYH01139403">
    <property type="status" value="NOT_ANNOTATED_CDS"/>
    <property type="molecule type" value="Genomic_DNA"/>
</dbReference>
<dbReference type="GO" id="GO:0005085">
    <property type="term" value="F:guanyl-nucleotide exchange factor activity"/>
    <property type="evidence" value="ECO:0007669"/>
    <property type="project" value="InterPro"/>
</dbReference>
<evidence type="ECO:0000256" key="2">
    <source>
        <dbReference type="SAM" id="MobiDB-lite"/>
    </source>
</evidence>
<dbReference type="Ensembl" id="ENSLACT00000001306.1">
    <property type="protein sequence ID" value="ENSLACP00000001294.1"/>
    <property type="gene ID" value="ENSLACG00000001161.1"/>
</dbReference>
<reference evidence="4" key="3">
    <citation type="submission" date="2025-09" db="UniProtKB">
        <authorList>
            <consortium name="Ensembl"/>
        </authorList>
    </citation>
    <scope>IDENTIFICATION</scope>
</reference>
<reference evidence="4" key="2">
    <citation type="submission" date="2025-08" db="UniProtKB">
        <authorList>
            <consortium name="Ensembl"/>
        </authorList>
    </citation>
    <scope>IDENTIFICATION</scope>
</reference>
<dbReference type="InterPro" id="IPR042849">
    <property type="entry name" value="ARHGEF33"/>
</dbReference>
<dbReference type="InterPro" id="IPR000219">
    <property type="entry name" value="DH_dom"/>
</dbReference>
<dbReference type="STRING" id="7897.ENSLACP00000001294"/>
<dbReference type="InterPro" id="IPR035899">
    <property type="entry name" value="DBL_dom_sf"/>
</dbReference>